<organism evidence="1">
    <name type="scientific">Rhizochromulina marina</name>
    <dbReference type="NCBI Taxonomy" id="1034831"/>
    <lineage>
        <taxon>Eukaryota</taxon>
        <taxon>Sar</taxon>
        <taxon>Stramenopiles</taxon>
        <taxon>Ochrophyta</taxon>
        <taxon>Dictyochophyceae</taxon>
        <taxon>Rhizochromulinales</taxon>
        <taxon>Rhizochromulina</taxon>
    </lineage>
</organism>
<gene>
    <name evidence="1" type="ORF">RMAR1173_LOCUS18624</name>
</gene>
<evidence type="ECO:0000313" key="1">
    <source>
        <dbReference type="EMBL" id="CAD9707633.1"/>
    </source>
</evidence>
<sequence length="392" mass="42547">MPQPEPPLLPWAALPPSPSPSPSLLFRWCSVAYCGVRGVGRRSCVFCLPWFSSPRYQLGGMQRWWVLVTLLGLAARCGGLQGPGLLSPEAFTSLVGYGWTDKQAARIGRRFLGDSGGAEIQPGDVLDFTSSLEARGLDKWQVLHIGSEHSWKFVQDQIALVSGFGPLSWCWHRKFPCTCGARKTESVLGPASGGDATSAVLGLLPRDELVALDTEKSPYRIGLVREDGSLLLEALVLRQEEVQRGRRAQRQTRIAPQDLVGCPKAPVQEVVRLIDELILSNGCILVGHTLGADMEPFYGRAWRDRFDGQILDVASAPTGRPELRPRTSLKSRVDEVRACGSGSDVLPTLQAKGLRHCPVEDALGALQVARCWLQSGVCTLPQERGEGAGGAH</sequence>
<dbReference type="AlphaFoldDB" id="A0A7S2SRD9"/>
<dbReference type="InterPro" id="IPR036397">
    <property type="entry name" value="RNaseH_sf"/>
</dbReference>
<dbReference type="Gene3D" id="3.30.420.10">
    <property type="entry name" value="Ribonuclease H-like superfamily/Ribonuclease H"/>
    <property type="match status" value="1"/>
</dbReference>
<protein>
    <submittedName>
        <fullName evidence="1">Uncharacterized protein</fullName>
    </submittedName>
</protein>
<accession>A0A7S2SRD9</accession>
<name>A0A7S2SRD9_9STRA</name>
<dbReference type="EMBL" id="HBHJ01028148">
    <property type="protein sequence ID" value="CAD9707633.1"/>
    <property type="molecule type" value="Transcribed_RNA"/>
</dbReference>
<dbReference type="InterPro" id="IPR012337">
    <property type="entry name" value="RNaseH-like_sf"/>
</dbReference>
<reference evidence="1" key="1">
    <citation type="submission" date="2021-01" db="EMBL/GenBank/DDBJ databases">
        <authorList>
            <person name="Corre E."/>
            <person name="Pelletier E."/>
            <person name="Niang G."/>
            <person name="Scheremetjew M."/>
            <person name="Finn R."/>
            <person name="Kale V."/>
            <person name="Holt S."/>
            <person name="Cochrane G."/>
            <person name="Meng A."/>
            <person name="Brown T."/>
            <person name="Cohen L."/>
        </authorList>
    </citation>
    <scope>NUCLEOTIDE SEQUENCE</scope>
    <source>
        <strain evidence="1">CCMP1243</strain>
    </source>
</reference>
<dbReference type="SUPFAM" id="SSF53098">
    <property type="entry name" value="Ribonuclease H-like"/>
    <property type="match status" value="1"/>
</dbReference>
<dbReference type="GO" id="GO:0003676">
    <property type="term" value="F:nucleic acid binding"/>
    <property type="evidence" value="ECO:0007669"/>
    <property type="project" value="InterPro"/>
</dbReference>
<proteinExistence type="predicted"/>